<protein>
    <submittedName>
        <fullName evidence="2">Uncharacterized protein</fullName>
    </submittedName>
</protein>
<keyword evidence="1" id="KW-0812">Transmembrane</keyword>
<organism evidence="2 3">
    <name type="scientific">Fragilariopsis cylindrus CCMP1102</name>
    <dbReference type="NCBI Taxonomy" id="635003"/>
    <lineage>
        <taxon>Eukaryota</taxon>
        <taxon>Sar</taxon>
        <taxon>Stramenopiles</taxon>
        <taxon>Ochrophyta</taxon>
        <taxon>Bacillariophyta</taxon>
        <taxon>Bacillariophyceae</taxon>
        <taxon>Bacillariophycidae</taxon>
        <taxon>Bacillariales</taxon>
        <taxon>Bacillariaceae</taxon>
        <taxon>Fragilariopsis</taxon>
    </lineage>
</organism>
<keyword evidence="1" id="KW-0472">Membrane</keyword>
<evidence type="ECO:0000256" key="1">
    <source>
        <dbReference type="SAM" id="Phobius"/>
    </source>
</evidence>
<gene>
    <name evidence="2" type="ORF">FRACYDRAFT_232612</name>
</gene>
<dbReference type="InParanoid" id="A0A1E7FWF0"/>
<dbReference type="OrthoDB" id="496991at2759"/>
<sequence>MKTRRQKKKQILIVWTMVIAMLMMMIMMNNIPIANSLASSASNSLMQRRSLTSLSSLSYYATIIGSATNIGGDEIEIPRPPSTRMQQRHNSSSYPLVEVLGVVSDETEDGDDPTMIYNSATATSTSSSTSTSNNILINTWNKIKSSMKFDKQAIIGLGFDFGLTYNFISNINGSITLSVAWYIASMKTGLSPLAPGNWRALLAAYASMYVIVCFLRPVRIALALGATHKMERFLQYMQQRIGCKRPIAIFVTGVLGFVLWATCAAIGVTLASTLAGVPLWS</sequence>
<feature type="transmembrane region" description="Helical" evidence="1">
    <location>
        <begin position="203"/>
        <end position="226"/>
    </location>
</feature>
<dbReference type="KEGG" id="fcy:FRACYDRAFT_232612"/>
<feature type="transmembrane region" description="Helical" evidence="1">
    <location>
        <begin position="12"/>
        <end position="31"/>
    </location>
</feature>
<feature type="transmembrane region" description="Helical" evidence="1">
    <location>
        <begin position="247"/>
        <end position="271"/>
    </location>
</feature>
<proteinExistence type="predicted"/>
<feature type="transmembrane region" description="Helical" evidence="1">
    <location>
        <begin position="51"/>
        <end position="70"/>
    </location>
</feature>
<accession>A0A1E7FWF0</accession>
<evidence type="ECO:0000313" key="2">
    <source>
        <dbReference type="EMBL" id="OEU22455.1"/>
    </source>
</evidence>
<keyword evidence="1" id="KW-1133">Transmembrane helix</keyword>
<dbReference type="EMBL" id="KV784353">
    <property type="protein sequence ID" value="OEU22455.1"/>
    <property type="molecule type" value="Genomic_DNA"/>
</dbReference>
<reference evidence="2 3" key="1">
    <citation type="submission" date="2016-09" db="EMBL/GenBank/DDBJ databases">
        <title>Extensive genetic diversity and differential bi-allelic expression allows diatom success in the polar Southern Ocean.</title>
        <authorList>
            <consortium name="DOE Joint Genome Institute"/>
            <person name="Mock T."/>
            <person name="Otillar R.P."/>
            <person name="Strauss J."/>
            <person name="Dupont C."/>
            <person name="Frickenhaus S."/>
            <person name="Maumus F."/>
            <person name="Mcmullan M."/>
            <person name="Sanges R."/>
            <person name="Schmutz J."/>
            <person name="Toseland A."/>
            <person name="Valas R."/>
            <person name="Veluchamy A."/>
            <person name="Ward B.J."/>
            <person name="Allen A."/>
            <person name="Barry K."/>
            <person name="Falciatore A."/>
            <person name="Ferrante M."/>
            <person name="Fortunato A.E."/>
            <person name="Gloeckner G."/>
            <person name="Gruber A."/>
            <person name="Hipkin R."/>
            <person name="Janech M."/>
            <person name="Kroth P."/>
            <person name="Leese F."/>
            <person name="Lindquist E."/>
            <person name="Lyon B.R."/>
            <person name="Martin J."/>
            <person name="Mayer C."/>
            <person name="Parker M."/>
            <person name="Quesneville H."/>
            <person name="Raymond J."/>
            <person name="Uhlig C."/>
            <person name="Valentin K.U."/>
            <person name="Worden A.Z."/>
            <person name="Armbrust E.V."/>
            <person name="Bowler C."/>
            <person name="Green B."/>
            <person name="Moulton V."/>
            <person name="Van Oosterhout C."/>
            <person name="Grigoriev I."/>
        </authorList>
    </citation>
    <scope>NUCLEOTIDE SEQUENCE [LARGE SCALE GENOMIC DNA]</scope>
    <source>
        <strain evidence="2 3">CCMP1102</strain>
    </source>
</reference>
<dbReference type="AlphaFoldDB" id="A0A1E7FWF0"/>
<name>A0A1E7FWF0_9STRA</name>
<dbReference type="Proteomes" id="UP000095751">
    <property type="component" value="Unassembled WGS sequence"/>
</dbReference>
<keyword evidence="3" id="KW-1185">Reference proteome</keyword>
<evidence type="ECO:0000313" key="3">
    <source>
        <dbReference type="Proteomes" id="UP000095751"/>
    </source>
</evidence>
<feature type="transmembrane region" description="Helical" evidence="1">
    <location>
        <begin position="154"/>
        <end position="183"/>
    </location>
</feature>